<name>A0ACC1IKY7_9FUNG</name>
<dbReference type="EMBL" id="JANBPG010000564">
    <property type="protein sequence ID" value="KAJ1895451.1"/>
    <property type="molecule type" value="Genomic_DNA"/>
</dbReference>
<comment type="caution">
    <text evidence="1">The sequence shown here is derived from an EMBL/GenBank/DDBJ whole genome shotgun (WGS) entry which is preliminary data.</text>
</comment>
<evidence type="ECO:0000313" key="2">
    <source>
        <dbReference type="Proteomes" id="UP001150581"/>
    </source>
</evidence>
<organism evidence="1 2">
    <name type="scientific">Kickxella alabastrina</name>
    <dbReference type="NCBI Taxonomy" id="61397"/>
    <lineage>
        <taxon>Eukaryota</taxon>
        <taxon>Fungi</taxon>
        <taxon>Fungi incertae sedis</taxon>
        <taxon>Zoopagomycota</taxon>
        <taxon>Kickxellomycotina</taxon>
        <taxon>Kickxellomycetes</taxon>
        <taxon>Kickxellales</taxon>
        <taxon>Kickxellaceae</taxon>
        <taxon>Kickxella</taxon>
    </lineage>
</organism>
<reference evidence="1" key="1">
    <citation type="submission" date="2022-07" db="EMBL/GenBank/DDBJ databases">
        <title>Phylogenomic reconstructions and comparative analyses of Kickxellomycotina fungi.</title>
        <authorList>
            <person name="Reynolds N.K."/>
            <person name="Stajich J.E."/>
            <person name="Barry K."/>
            <person name="Grigoriev I.V."/>
            <person name="Crous P."/>
            <person name="Smith M.E."/>
        </authorList>
    </citation>
    <scope>NUCLEOTIDE SEQUENCE</scope>
    <source>
        <strain evidence="1">Benny 63K</strain>
    </source>
</reference>
<protein>
    <submittedName>
        <fullName evidence="1">Uncharacterized protein</fullName>
    </submittedName>
</protein>
<proteinExistence type="predicted"/>
<accession>A0ACC1IKY7</accession>
<evidence type="ECO:0000313" key="1">
    <source>
        <dbReference type="EMBL" id="KAJ1895451.1"/>
    </source>
</evidence>
<dbReference type="Proteomes" id="UP001150581">
    <property type="component" value="Unassembled WGS sequence"/>
</dbReference>
<gene>
    <name evidence="1" type="ORF">LPJ66_004584</name>
</gene>
<sequence length="302" mass="33438">MSLIEILGICFGGNSASSRQASYLSADEASNMPLDAFLQRSLESAPSALEQNGAFTDIFQKHIQGGADAAKIVRIVQDVLARLAGNDTDRATTQWACQVLGILAQGNVNEKANGGGYQPPQMPATNYAQAVGTDNNGWQTQESKQRPQQQKKSGDDDVYIRSYFFPSEDSFNALIDFIEAAKSTLDICVFNITDNDVARAIGDAKKRGVNVRIITDDEQLKCQGNDVERMREQYGIPFKTDSDPSKFMHSKFAIIDRRAIWTGSYNWTVSARRSNNESAICTNDPNTAKAYSQEFETLWKQF</sequence>
<keyword evidence="2" id="KW-1185">Reference proteome</keyword>